<dbReference type="Gene3D" id="1.10.238.10">
    <property type="entry name" value="EF-hand"/>
    <property type="match status" value="1"/>
</dbReference>
<dbReference type="InterPro" id="IPR011992">
    <property type="entry name" value="EF-hand-dom_pair"/>
</dbReference>
<protein>
    <submittedName>
        <fullName evidence="3">EF-hand domain-containing protein</fullName>
    </submittedName>
</protein>
<gene>
    <name evidence="1" type="ORF">HNAJ_LOCUS5285</name>
</gene>
<dbReference type="AlphaFoldDB" id="A0A0R3TDZ8"/>
<evidence type="ECO:0000313" key="2">
    <source>
        <dbReference type="Proteomes" id="UP000278807"/>
    </source>
</evidence>
<dbReference type="WBParaSite" id="HNAJ_0000528701-mRNA-1">
    <property type="protein sequence ID" value="HNAJ_0000528701-mRNA-1"/>
    <property type="gene ID" value="HNAJ_0000528701"/>
</dbReference>
<dbReference type="EMBL" id="UZAE01004362">
    <property type="protein sequence ID" value="VDO01145.1"/>
    <property type="molecule type" value="Genomic_DNA"/>
</dbReference>
<accession>A0A0R3TDZ8</accession>
<dbReference type="OrthoDB" id="191686at2759"/>
<dbReference type="Proteomes" id="UP000278807">
    <property type="component" value="Unassembled WGS sequence"/>
</dbReference>
<dbReference type="SUPFAM" id="SSF47473">
    <property type="entry name" value="EF-hand"/>
    <property type="match status" value="1"/>
</dbReference>
<sequence>MSDGEMKFGVREKDMSGPRLRKCETISISTKDRSINYVAPSVFALPSGDYCRFRRNLKAANLVLAVDKGVSSYIPKSAKADYKFPTSIRRVIAATVTQLKRHPNMHFNSREISVLSQIYFTIIGNQARCMTKDELRDFLRNTVGITNSHVLLGLARVTAELFESESPKEKSEIPLVNFILMLSIYLRGSLTERAEMAFKIIDIDRDGMIRKNYELAQLLKGSFVTNIAAIHPDFDPYQPFRDSIQYLEQIFHFGSSGCADMERFKALVLKQPWIIDCLLPTTCQDNEKMRLQYLLSV</sequence>
<reference evidence="1 2" key="2">
    <citation type="submission" date="2018-11" db="EMBL/GenBank/DDBJ databases">
        <authorList>
            <consortium name="Pathogen Informatics"/>
        </authorList>
    </citation>
    <scope>NUCLEOTIDE SEQUENCE [LARGE SCALE GENOMIC DNA]</scope>
</reference>
<dbReference type="STRING" id="102285.A0A0R3TDZ8"/>
<proteinExistence type="predicted"/>
<organism evidence="3">
    <name type="scientific">Rodentolepis nana</name>
    <name type="common">Dwarf tapeworm</name>
    <name type="synonym">Hymenolepis nana</name>
    <dbReference type="NCBI Taxonomy" id="102285"/>
    <lineage>
        <taxon>Eukaryota</taxon>
        <taxon>Metazoa</taxon>
        <taxon>Spiralia</taxon>
        <taxon>Lophotrochozoa</taxon>
        <taxon>Platyhelminthes</taxon>
        <taxon>Cestoda</taxon>
        <taxon>Eucestoda</taxon>
        <taxon>Cyclophyllidea</taxon>
        <taxon>Hymenolepididae</taxon>
        <taxon>Rodentolepis</taxon>
    </lineage>
</organism>
<evidence type="ECO:0000313" key="1">
    <source>
        <dbReference type="EMBL" id="VDO01145.1"/>
    </source>
</evidence>
<evidence type="ECO:0000313" key="3">
    <source>
        <dbReference type="WBParaSite" id="HNAJ_0000528701-mRNA-1"/>
    </source>
</evidence>
<reference evidence="3" key="1">
    <citation type="submission" date="2017-02" db="UniProtKB">
        <authorList>
            <consortium name="WormBaseParasite"/>
        </authorList>
    </citation>
    <scope>IDENTIFICATION</scope>
</reference>
<keyword evidence="2" id="KW-1185">Reference proteome</keyword>
<name>A0A0R3TDZ8_RODNA</name>